<evidence type="ECO:0000313" key="2">
    <source>
        <dbReference type="Proteomes" id="UP000217895"/>
    </source>
</evidence>
<sequence>MIAVKSVPKFSPDQSVRFIGGEGKVKEYRAEAGNWSYLVEMELGEEPEMGRIGYETMILLSETDLNALEEIWS</sequence>
<dbReference type="Proteomes" id="UP000217895">
    <property type="component" value="Chromosome"/>
</dbReference>
<reference evidence="1 2" key="1">
    <citation type="submission" date="2017-06" db="EMBL/GenBank/DDBJ databases">
        <title>Genome sequencing of cyanobaciteial culture collection at National Institute for Environmental Studies (NIES).</title>
        <authorList>
            <person name="Hirose Y."/>
            <person name="Shimura Y."/>
            <person name="Fujisawa T."/>
            <person name="Nakamura Y."/>
            <person name="Kawachi M."/>
        </authorList>
    </citation>
    <scope>NUCLEOTIDE SEQUENCE [LARGE SCALE GENOMIC DNA]</scope>
    <source>
        <strain evidence="1 2">NIES-2135</strain>
    </source>
</reference>
<name>A0A1Z4JDN4_LEPBY</name>
<protein>
    <submittedName>
        <fullName evidence="1">Uncharacterized protein</fullName>
    </submittedName>
</protein>
<proteinExistence type="predicted"/>
<keyword evidence="2" id="KW-1185">Reference proteome</keyword>
<dbReference type="EMBL" id="AP018203">
    <property type="protein sequence ID" value="BAY54872.1"/>
    <property type="molecule type" value="Genomic_DNA"/>
</dbReference>
<organism evidence="1 2">
    <name type="scientific">Leptolyngbya boryana NIES-2135</name>
    <dbReference type="NCBI Taxonomy" id="1973484"/>
    <lineage>
        <taxon>Bacteria</taxon>
        <taxon>Bacillati</taxon>
        <taxon>Cyanobacteriota</taxon>
        <taxon>Cyanophyceae</taxon>
        <taxon>Leptolyngbyales</taxon>
        <taxon>Leptolyngbyaceae</taxon>
        <taxon>Leptolyngbya group</taxon>
        <taxon>Leptolyngbya</taxon>
    </lineage>
</organism>
<gene>
    <name evidence="1" type="ORF">NIES2135_16900</name>
</gene>
<dbReference type="AlphaFoldDB" id="A0A1Z4JDN4"/>
<evidence type="ECO:0000313" key="1">
    <source>
        <dbReference type="EMBL" id="BAY54872.1"/>
    </source>
</evidence>
<accession>A0A1Z4JDN4</accession>